<comment type="caution">
    <text evidence="11">The sequence shown here is derived from an EMBL/GenBank/DDBJ whole genome shotgun (WGS) entry which is preliminary data.</text>
</comment>
<feature type="region of interest" description="Disordered" evidence="7">
    <location>
        <begin position="1"/>
        <end position="287"/>
    </location>
</feature>
<accession>A0A4U5LZL5</accession>
<dbReference type="GO" id="GO:0003724">
    <property type="term" value="F:RNA helicase activity"/>
    <property type="evidence" value="ECO:0007669"/>
    <property type="project" value="UniProtKB-EC"/>
</dbReference>
<evidence type="ECO:0000256" key="4">
    <source>
        <dbReference type="ARBA" id="ARBA00022806"/>
    </source>
</evidence>
<feature type="domain" description="Helicase C-terminal" evidence="9">
    <location>
        <begin position="588"/>
        <end position="740"/>
    </location>
</feature>
<dbReference type="SUPFAM" id="SSF52540">
    <property type="entry name" value="P-loop containing nucleoside triphosphate hydrolases"/>
    <property type="match status" value="1"/>
</dbReference>
<dbReference type="EMBL" id="AZBU02000011">
    <property type="protein sequence ID" value="TKR61804.1"/>
    <property type="molecule type" value="Genomic_DNA"/>
</dbReference>
<evidence type="ECO:0000259" key="8">
    <source>
        <dbReference type="PROSITE" id="PS51192"/>
    </source>
</evidence>
<dbReference type="AlphaFoldDB" id="A0A4U5LZL5"/>
<dbReference type="Pfam" id="PF00270">
    <property type="entry name" value="DEAD"/>
    <property type="match status" value="1"/>
</dbReference>
<feature type="compositionally biased region" description="Polar residues" evidence="7">
    <location>
        <begin position="102"/>
        <end position="111"/>
    </location>
</feature>
<dbReference type="PROSITE" id="PS51192">
    <property type="entry name" value="HELICASE_ATP_BIND_1"/>
    <property type="match status" value="1"/>
</dbReference>
<evidence type="ECO:0000259" key="10">
    <source>
        <dbReference type="PROSITE" id="PS51195"/>
    </source>
</evidence>
<dbReference type="Proteomes" id="UP000298663">
    <property type="component" value="Unassembled WGS sequence"/>
</dbReference>
<name>A0A4U5LZL5_STECR</name>
<evidence type="ECO:0000256" key="1">
    <source>
        <dbReference type="ARBA" id="ARBA00012552"/>
    </source>
</evidence>
<dbReference type="InterPro" id="IPR014001">
    <property type="entry name" value="Helicase_ATP-bd"/>
</dbReference>
<evidence type="ECO:0000256" key="6">
    <source>
        <dbReference type="PROSITE-ProRule" id="PRU00552"/>
    </source>
</evidence>
<dbReference type="Gene3D" id="3.40.50.300">
    <property type="entry name" value="P-loop containing nucleotide triphosphate hydrolases"/>
    <property type="match status" value="2"/>
</dbReference>
<dbReference type="GO" id="GO:0016787">
    <property type="term" value="F:hydrolase activity"/>
    <property type="evidence" value="ECO:0007669"/>
    <property type="project" value="UniProtKB-KW"/>
</dbReference>
<keyword evidence="5" id="KW-0067">ATP-binding</keyword>
<feature type="compositionally biased region" description="Polar residues" evidence="7">
    <location>
        <begin position="248"/>
        <end position="259"/>
    </location>
</feature>
<reference evidence="11 12" key="1">
    <citation type="journal article" date="2015" name="Genome Biol.">
        <title>Comparative genomics of Steinernema reveals deeply conserved gene regulatory networks.</title>
        <authorList>
            <person name="Dillman A.R."/>
            <person name="Macchietto M."/>
            <person name="Porter C.F."/>
            <person name="Rogers A."/>
            <person name="Williams B."/>
            <person name="Antoshechkin I."/>
            <person name="Lee M.M."/>
            <person name="Goodwin Z."/>
            <person name="Lu X."/>
            <person name="Lewis E.E."/>
            <person name="Goodrich-Blair H."/>
            <person name="Stock S.P."/>
            <person name="Adams B.J."/>
            <person name="Sternberg P.W."/>
            <person name="Mortazavi A."/>
        </authorList>
    </citation>
    <scope>NUCLEOTIDE SEQUENCE [LARGE SCALE GENOMIC DNA]</scope>
    <source>
        <strain evidence="11 12">ALL</strain>
    </source>
</reference>
<dbReference type="InterPro" id="IPR011545">
    <property type="entry name" value="DEAD/DEAH_box_helicase_dom"/>
</dbReference>
<sequence>MKNRRFKPRFDTQHDGRHKNVEMVKDEWGEDTAGNEWQQIPDEIGDEGARQNASWNSGPPQGPRRYDAPSRDNGPPPPGGPPQNYSGSGYDNGPNRRPNGYGFSNNVNGRNINYRGFDNGPLPQEYARNGGPGYDRGNIRSPPNDGYQYDNGGPGRFNGYDYRGGRGDGFGGPRPPPRDSYNRDMGRGYQDPRGAPRMEARGPPPRPYANEGGGFDGPPRDMNGGHRVQNLRPGPGFHAAPRPRAQFGQYTSQQSNGFQNFAPRGRNGPGATYARPPPSQQKELSPARDRYDAKFKAFQNAERDRCQFGSVGTPYRPPSSYVPPERDLREMYASDRQNAVNIHDDDEIQFENGTEPPNFEPYTEWSDCAFPDSIKNAIANSGYRAPRKIQQFAIPLVDGGYDILGQAETGSGKSGAFLLPIIKNAISIPRLTISWLALLSPSSFARKFAAGSRVKVCRAYGEYKVSENEKDIRRGCDILIGTIGRLKHFVDKGVIKFQNLRCFVMDEADDLIETNHYDAILDIIRHPNFPKKGNRQTLLFSATFSEQIEEIASKILREDQMVIISNNRKTCASSKIAQHFEKVAGKEKTDRLLEILRQEQVAGNLRRTLVFVKLKRQTDVISSFLCGSGVAATTVHSGRTQQLREEALRDFRNGVRVLIATDVCARGLDIPDLDHVINYDLPPDKTTYIHRIGRTGRGREGIATSFVDPESAEDQQMAGVLVEAASETHQEIPEFLIDVVDKGGYGDHD</sequence>
<evidence type="ECO:0000256" key="7">
    <source>
        <dbReference type="SAM" id="MobiDB-lite"/>
    </source>
</evidence>
<feature type="short sequence motif" description="Q motif" evidence="6">
    <location>
        <begin position="363"/>
        <end position="391"/>
    </location>
</feature>
<gene>
    <name evidence="11" type="ORF">L596_028862</name>
</gene>
<dbReference type="PANTHER" id="PTHR47958">
    <property type="entry name" value="ATP-DEPENDENT RNA HELICASE DBP3"/>
    <property type="match status" value="1"/>
</dbReference>
<dbReference type="Pfam" id="PF00271">
    <property type="entry name" value="Helicase_C"/>
    <property type="match status" value="1"/>
</dbReference>
<keyword evidence="2" id="KW-0547">Nucleotide-binding</keyword>
<dbReference type="GO" id="GO:0003676">
    <property type="term" value="F:nucleic acid binding"/>
    <property type="evidence" value="ECO:0007669"/>
    <property type="project" value="InterPro"/>
</dbReference>
<dbReference type="OrthoDB" id="196131at2759"/>
<feature type="compositionally biased region" description="Basic and acidic residues" evidence="7">
    <location>
        <begin position="8"/>
        <end position="27"/>
    </location>
</feature>
<dbReference type="EC" id="3.6.4.13" evidence="1"/>
<keyword evidence="3" id="KW-0378">Hydrolase</keyword>
<dbReference type="PROSITE" id="PS51195">
    <property type="entry name" value="Q_MOTIF"/>
    <property type="match status" value="1"/>
</dbReference>
<dbReference type="PROSITE" id="PS51194">
    <property type="entry name" value="HELICASE_CTER"/>
    <property type="match status" value="1"/>
</dbReference>
<evidence type="ECO:0000313" key="11">
    <source>
        <dbReference type="EMBL" id="TKR61804.1"/>
    </source>
</evidence>
<dbReference type="GO" id="GO:0005524">
    <property type="term" value="F:ATP binding"/>
    <property type="evidence" value="ECO:0007669"/>
    <property type="project" value="UniProtKB-KW"/>
</dbReference>
<dbReference type="SMART" id="SM00487">
    <property type="entry name" value="DEXDc"/>
    <property type="match status" value="1"/>
</dbReference>
<feature type="domain" description="DEAD-box RNA helicase Q" evidence="10">
    <location>
        <begin position="363"/>
        <end position="391"/>
    </location>
</feature>
<keyword evidence="4" id="KW-0347">Helicase</keyword>
<evidence type="ECO:0000256" key="2">
    <source>
        <dbReference type="ARBA" id="ARBA00022741"/>
    </source>
</evidence>
<feature type="domain" description="Helicase ATP-binding" evidence="8">
    <location>
        <begin position="394"/>
        <end position="562"/>
    </location>
</feature>
<evidence type="ECO:0000259" key="9">
    <source>
        <dbReference type="PROSITE" id="PS51194"/>
    </source>
</evidence>
<protein>
    <recommendedName>
        <fullName evidence="1">RNA helicase</fullName>
        <ecNumber evidence="1">3.6.4.13</ecNumber>
    </recommendedName>
</protein>
<dbReference type="STRING" id="34508.A0A4U5LZL5"/>
<keyword evidence="12" id="KW-1185">Reference proteome</keyword>
<evidence type="ECO:0000256" key="5">
    <source>
        <dbReference type="ARBA" id="ARBA00022840"/>
    </source>
</evidence>
<evidence type="ECO:0000313" key="12">
    <source>
        <dbReference type="Proteomes" id="UP000298663"/>
    </source>
</evidence>
<dbReference type="InterPro" id="IPR014014">
    <property type="entry name" value="RNA_helicase_DEAD_Q_motif"/>
</dbReference>
<organism evidence="11 12">
    <name type="scientific">Steinernema carpocapsae</name>
    <name type="common">Entomopathogenic nematode</name>
    <dbReference type="NCBI Taxonomy" id="34508"/>
    <lineage>
        <taxon>Eukaryota</taxon>
        <taxon>Metazoa</taxon>
        <taxon>Ecdysozoa</taxon>
        <taxon>Nematoda</taxon>
        <taxon>Chromadorea</taxon>
        <taxon>Rhabditida</taxon>
        <taxon>Tylenchina</taxon>
        <taxon>Panagrolaimomorpha</taxon>
        <taxon>Strongyloidoidea</taxon>
        <taxon>Steinernematidae</taxon>
        <taxon>Steinernema</taxon>
    </lineage>
</organism>
<reference evidence="11 12" key="2">
    <citation type="journal article" date="2019" name="G3 (Bethesda)">
        <title>Hybrid Assembly of the Genome of the Entomopathogenic Nematode Steinernema carpocapsae Identifies the X-Chromosome.</title>
        <authorList>
            <person name="Serra L."/>
            <person name="Macchietto M."/>
            <person name="Macias-Munoz A."/>
            <person name="McGill C.J."/>
            <person name="Rodriguez I.M."/>
            <person name="Rodriguez B."/>
            <person name="Murad R."/>
            <person name="Mortazavi A."/>
        </authorList>
    </citation>
    <scope>NUCLEOTIDE SEQUENCE [LARGE SCALE GENOMIC DNA]</scope>
    <source>
        <strain evidence="11 12">ALL</strain>
    </source>
</reference>
<proteinExistence type="predicted"/>
<evidence type="ECO:0000256" key="3">
    <source>
        <dbReference type="ARBA" id="ARBA00022801"/>
    </source>
</evidence>
<dbReference type="InterPro" id="IPR001650">
    <property type="entry name" value="Helicase_C-like"/>
</dbReference>
<feature type="compositionally biased region" description="Basic and acidic residues" evidence="7">
    <location>
        <begin position="176"/>
        <end position="186"/>
    </location>
</feature>
<dbReference type="SMART" id="SM00490">
    <property type="entry name" value="HELICc"/>
    <property type="match status" value="1"/>
</dbReference>
<dbReference type="InterPro" id="IPR027417">
    <property type="entry name" value="P-loop_NTPase"/>
</dbReference>
<dbReference type="CDD" id="cd18787">
    <property type="entry name" value="SF2_C_DEAD"/>
    <property type="match status" value="1"/>
</dbReference>